<gene>
    <name evidence="2" type="ORF">I6G47_15920</name>
    <name evidence="3" type="ORF">SAMN05421547_11614</name>
</gene>
<reference evidence="3 4" key="1">
    <citation type="submission" date="2016-10" db="EMBL/GenBank/DDBJ databases">
        <authorList>
            <person name="de Groot N.N."/>
        </authorList>
    </citation>
    <scope>NUCLEOTIDE SEQUENCE [LARGE SCALE GENOMIC DNA]</scope>
    <source>
        <strain evidence="3 4">LMG 24775</strain>
    </source>
</reference>
<keyword evidence="1" id="KW-0732">Signal</keyword>
<evidence type="ECO:0000313" key="2">
    <source>
        <dbReference type="EMBL" id="QPS84454.1"/>
    </source>
</evidence>
<dbReference type="GeneID" id="94694589"/>
<dbReference type="Pfam" id="PF13663">
    <property type="entry name" value="DUF4148"/>
    <property type="match status" value="1"/>
</dbReference>
<feature type="signal peptide" evidence="1">
    <location>
        <begin position="1"/>
        <end position="22"/>
    </location>
</feature>
<sequence length="101" mass="10626">MKNTRRFAVLAALTVSAFAAQAAGFDYADNSSYPPEVKTQSTLTRAQVMADLKAAQANGTMPSVAEGYLPIQNTATAGVSREEVRREAAAAERSGQLNFGA</sequence>
<organism evidence="3 4">
    <name type="scientific">Delftia lacustris</name>
    <dbReference type="NCBI Taxonomy" id="558537"/>
    <lineage>
        <taxon>Bacteria</taxon>
        <taxon>Pseudomonadati</taxon>
        <taxon>Pseudomonadota</taxon>
        <taxon>Betaproteobacteria</taxon>
        <taxon>Burkholderiales</taxon>
        <taxon>Comamonadaceae</taxon>
        <taxon>Delftia</taxon>
    </lineage>
</organism>
<reference evidence="2 5" key="2">
    <citation type="submission" date="2020-12" db="EMBL/GenBank/DDBJ databases">
        <title>FDA dAtabase for Regulatory Grade micrObial Sequences (FDA-ARGOS): Supporting development and validation of Infectious Disease Dx tests.</title>
        <authorList>
            <person name="Sproer C."/>
            <person name="Gronow S."/>
            <person name="Severitt S."/>
            <person name="Schroder I."/>
            <person name="Tallon L."/>
            <person name="Sadzewicz L."/>
            <person name="Zhao X."/>
            <person name="Boylan J."/>
            <person name="Ott S."/>
            <person name="Bowen H."/>
            <person name="Vavikolanu K."/>
            <person name="Mehta A."/>
            <person name="Aluvathingal J."/>
            <person name="Nadendla S."/>
            <person name="Lowell S."/>
            <person name="Myers T."/>
            <person name="Yan Y."/>
            <person name="Sichtig H."/>
        </authorList>
    </citation>
    <scope>NUCLEOTIDE SEQUENCE [LARGE SCALE GENOMIC DNA]</scope>
    <source>
        <strain evidence="2 5">FDAARGOS_890</strain>
    </source>
</reference>
<evidence type="ECO:0000313" key="3">
    <source>
        <dbReference type="EMBL" id="SDZ26509.1"/>
    </source>
</evidence>
<dbReference type="Proteomes" id="UP000595064">
    <property type="component" value="Chromosome"/>
</dbReference>
<evidence type="ECO:0000313" key="4">
    <source>
        <dbReference type="Proteomes" id="UP000183417"/>
    </source>
</evidence>
<dbReference type="EMBL" id="FNPE01000016">
    <property type="protein sequence ID" value="SDZ26509.1"/>
    <property type="molecule type" value="Genomic_DNA"/>
</dbReference>
<dbReference type="Proteomes" id="UP000183417">
    <property type="component" value="Unassembled WGS sequence"/>
</dbReference>
<keyword evidence="5" id="KW-1185">Reference proteome</keyword>
<dbReference type="KEGG" id="dla:I6G47_15920"/>
<dbReference type="AlphaFoldDB" id="A0A1H3RNN3"/>
<dbReference type="EMBL" id="CP065748">
    <property type="protein sequence ID" value="QPS84454.1"/>
    <property type="molecule type" value="Genomic_DNA"/>
</dbReference>
<feature type="chain" id="PRO_5044558526" evidence="1">
    <location>
        <begin position="23"/>
        <end position="101"/>
    </location>
</feature>
<evidence type="ECO:0000313" key="5">
    <source>
        <dbReference type="Proteomes" id="UP000595064"/>
    </source>
</evidence>
<proteinExistence type="predicted"/>
<dbReference type="RefSeq" id="WP_016453737.1">
    <property type="nucleotide sequence ID" value="NZ_AP025556.1"/>
</dbReference>
<name>A0A1H3RNN3_9BURK</name>
<dbReference type="InterPro" id="IPR025421">
    <property type="entry name" value="DUF4148"/>
</dbReference>
<evidence type="ECO:0000256" key="1">
    <source>
        <dbReference type="SAM" id="SignalP"/>
    </source>
</evidence>
<protein>
    <submittedName>
        <fullName evidence="2">DUF4148 domain-containing protein</fullName>
    </submittedName>
</protein>
<accession>A0A1H3RNN3</accession>